<dbReference type="InterPro" id="IPR006674">
    <property type="entry name" value="HD_domain"/>
</dbReference>
<reference evidence="10" key="1">
    <citation type="journal article" date="2019" name="Int. J. Syst. Evol. Microbiol.">
        <title>The Global Catalogue of Microorganisms (GCM) 10K type strain sequencing project: providing services to taxonomists for standard genome sequencing and annotation.</title>
        <authorList>
            <consortium name="The Broad Institute Genomics Platform"/>
            <consortium name="The Broad Institute Genome Sequencing Center for Infectious Disease"/>
            <person name="Wu L."/>
            <person name="Ma J."/>
        </authorList>
    </citation>
    <scope>NUCLEOTIDE SEQUENCE [LARGE SCALE GENOMIC DNA]</scope>
    <source>
        <strain evidence="10">CGMCC 4.7289</strain>
    </source>
</reference>
<comment type="caution">
    <text evidence="9">The sequence shown here is derived from an EMBL/GenBank/DDBJ whole genome shotgun (WGS) entry which is preliminary data.</text>
</comment>
<keyword evidence="4" id="KW-0378">Hydrolase</keyword>
<accession>A0ABV8LJS8</accession>
<dbReference type="InterPro" id="IPR003607">
    <property type="entry name" value="HD/PDEase_dom"/>
</dbReference>
<feature type="domain" description="ACT" evidence="7">
    <location>
        <begin position="667"/>
        <end position="729"/>
    </location>
</feature>
<evidence type="ECO:0000256" key="2">
    <source>
        <dbReference type="ARBA" id="ARBA00022695"/>
    </source>
</evidence>
<gene>
    <name evidence="9" type="ORF">ACFOZ4_09695</name>
</gene>
<dbReference type="Proteomes" id="UP001595816">
    <property type="component" value="Unassembled WGS sequence"/>
</dbReference>
<dbReference type="SUPFAM" id="SSF55021">
    <property type="entry name" value="ACT-like"/>
    <property type="match status" value="1"/>
</dbReference>
<dbReference type="PROSITE" id="PS51671">
    <property type="entry name" value="ACT"/>
    <property type="match status" value="2"/>
</dbReference>
<feature type="domain" description="ACT" evidence="7">
    <location>
        <begin position="569"/>
        <end position="647"/>
    </location>
</feature>
<dbReference type="EMBL" id="JBHSAY010000005">
    <property type="protein sequence ID" value="MFC4130873.1"/>
    <property type="molecule type" value="Genomic_DNA"/>
</dbReference>
<dbReference type="SMART" id="SM00471">
    <property type="entry name" value="HDc"/>
    <property type="match status" value="1"/>
</dbReference>
<dbReference type="RefSeq" id="WP_253757048.1">
    <property type="nucleotide sequence ID" value="NZ_JAMZDZ010000001.1"/>
</dbReference>
<dbReference type="InterPro" id="IPR010043">
    <property type="entry name" value="UTase/UR"/>
</dbReference>
<evidence type="ECO:0000256" key="1">
    <source>
        <dbReference type="ARBA" id="ARBA00022679"/>
    </source>
</evidence>
<evidence type="ECO:0000313" key="9">
    <source>
        <dbReference type="EMBL" id="MFC4130873.1"/>
    </source>
</evidence>
<keyword evidence="10" id="KW-1185">Reference proteome</keyword>
<organism evidence="9 10">
    <name type="scientific">Hamadaea flava</name>
    <dbReference type="NCBI Taxonomy" id="1742688"/>
    <lineage>
        <taxon>Bacteria</taxon>
        <taxon>Bacillati</taxon>
        <taxon>Actinomycetota</taxon>
        <taxon>Actinomycetes</taxon>
        <taxon>Micromonosporales</taxon>
        <taxon>Micromonosporaceae</taxon>
        <taxon>Hamadaea</taxon>
    </lineage>
</organism>
<keyword evidence="5" id="KW-0460">Magnesium</keyword>
<feature type="domain" description="HD" evidence="8">
    <location>
        <begin position="398"/>
        <end position="505"/>
    </location>
</feature>
<keyword evidence="1 9" id="KW-0808">Transferase</keyword>
<evidence type="ECO:0000256" key="3">
    <source>
        <dbReference type="ARBA" id="ARBA00022737"/>
    </source>
</evidence>
<dbReference type="GO" id="GO:0008773">
    <property type="term" value="F:[protein-PII] uridylyltransferase activity"/>
    <property type="evidence" value="ECO:0007669"/>
    <property type="project" value="UniProtKB-EC"/>
</dbReference>
<evidence type="ECO:0000256" key="4">
    <source>
        <dbReference type="ARBA" id="ARBA00022801"/>
    </source>
</evidence>
<proteinExistence type="predicted"/>
<dbReference type="SUPFAM" id="SSF81301">
    <property type="entry name" value="Nucleotidyltransferase"/>
    <property type="match status" value="1"/>
</dbReference>
<keyword evidence="6" id="KW-0511">Multifunctional enzyme</keyword>
<evidence type="ECO:0000259" key="7">
    <source>
        <dbReference type="PROSITE" id="PS51671"/>
    </source>
</evidence>
<dbReference type="SUPFAM" id="SSF109604">
    <property type="entry name" value="HD-domain/PDEase-like"/>
    <property type="match status" value="1"/>
</dbReference>
<evidence type="ECO:0000259" key="8">
    <source>
        <dbReference type="PROSITE" id="PS51831"/>
    </source>
</evidence>
<dbReference type="InterPro" id="IPR045865">
    <property type="entry name" value="ACT-like_dom_sf"/>
</dbReference>
<evidence type="ECO:0000256" key="5">
    <source>
        <dbReference type="ARBA" id="ARBA00022842"/>
    </source>
</evidence>
<dbReference type="Pfam" id="PF01966">
    <property type="entry name" value="HD"/>
    <property type="match status" value="1"/>
</dbReference>
<dbReference type="NCBIfam" id="NF002895">
    <property type="entry name" value="PRK03381.1"/>
    <property type="match status" value="1"/>
</dbReference>
<dbReference type="PANTHER" id="PTHR47320">
    <property type="entry name" value="BIFUNCTIONAL URIDYLYLTRANSFERASE/URIDYLYL-REMOVING ENZYME"/>
    <property type="match status" value="1"/>
</dbReference>
<keyword evidence="3" id="KW-0677">Repeat</keyword>
<name>A0ABV8LJS8_9ACTN</name>
<sequence length="729" mass="77792">MTPSTNIGAAARFERAAAFDVWLTKLAADSAMPPGVSLVAVGGLGRRECAPRGDLDLVLLHTGVSGVEELAARIWYPIWDSRVGLDHSVRTVDESLAAAEADAKVALGLLDARHVTGDPDLTARLARSAADLWRRTAPSQLSRLRELTEARHATHGTLTHLLEGDLKESAGGLRDVGILRGIGRAGIADATPPAIRAAQTRLLDVRDALHRSAGRNLDRLVAHERAAVAETLDLPDGDALLRRVANDAATVEWALDDAWRSVHRWRASLRRGGVPHRPRRLPLATDVVESDGEVVLARSAVTPHPDPSLSLRVAAAAATAKLPIARSTLEWLSRYVPPLPNPWPAAARTALMSLLGSGQALIPTWTACDRFGLIAAWLPEWARLRGAPQHNPVHLFTLDRHLVSAAAEAAGYAREVARPDLLLVGALVHDVGKGLPGDHSVVGAPLAADIARRIGLADADVVMIERLVRHHLVLPEIATRRDIGDPVTVTAVAEIVGDTETLELLHMLARSDAVATGPAAWTTWKSRLIDQLVAAVRASLAGAPLPAPMAPDPTLLGADLPVVQVAPDWVALAAKDRRGLLATVAGCLAMHQLEVVAVNSITVEDRAVLQCAVQPRYGASPDRDLLAADLRRAALDQLVLPARLARRSRTPNGARPRPRLLWPGDDLLEVRATDEPALLYRIASTLAELGVNLRAARVSTLGADVVDTFYLIGPVDRAAIEAALLALLH</sequence>
<protein>
    <submittedName>
        <fullName evidence="9">[protein-PII] uridylyltransferase</fullName>
        <ecNumber evidence="9">2.7.7.59</ecNumber>
    </submittedName>
</protein>
<keyword evidence="2 9" id="KW-0548">Nucleotidyltransferase</keyword>
<dbReference type="InterPro" id="IPR002912">
    <property type="entry name" value="ACT_dom"/>
</dbReference>
<dbReference type="Gene3D" id="1.10.3090.10">
    <property type="entry name" value="cca-adding enzyme, domain 2"/>
    <property type="match status" value="1"/>
</dbReference>
<evidence type="ECO:0000256" key="6">
    <source>
        <dbReference type="ARBA" id="ARBA00023268"/>
    </source>
</evidence>
<dbReference type="PROSITE" id="PS51831">
    <property type="entry name" value="HD"/>
    <property type="match status" value="1"/>
</dbReference>
<dbReference type="PANTHER" id="PTHR47320:SF1">
    <property type="entry name" value="BIFUNCTIONAL URIDYLYLTRANSFERASE_URIDYLYL-REMOVING ENZYME"/>
    <property type="match status" value="1"/>
</dbReference>
<dbReference type="EC" id="2.7.7.59" evidence="9"/>
<dbReference type="InterPro" id="IPR043519">
    <property type="entry name" value="NT_sf"/>
</dbReference>
<evidence type="ECO:0000313" key="10">
    <source>
        <dbReference type="Proteomes" id="UP001595816"/>
    </source>
</evidence>